<keyword evidence="22" id="KW-0168">Coated pit</keyword>
<evidence type="ECO:0000313" key="28">
    <source>
        <dbReference type="Ensembl" id="ENSSRHP00000011252.1"/>
    </source>
</evidence>
<dbReference type="GO" id="GO:0005794">
    <property type="term" value="C:Golgi apparatus"/>
    <property type="evidence" value="ECO:0007669"/>
    <property type="project" value="UniProtKB-SubCell"/>
</dbReference>
<dbReference type="GO" id="GO:0008017">
    <property type="term" value="F:microtubule binding"/>
    <property type="evidence" value="ECO:0007669"/>
    <property type="project" value="TreeGrafter"/>
</dbReference>
<keyword evidence="19" id="KW-0342">GTP-binding</keyword>
<evidence type="ECO:0000256" key="13">
    <source>
        <dbReference type="ARBA" id="ARBA00022801"/>
    </source>
</evidence>
<keyword evidence="11" id="KW-0547">Nucleotide-binding</keyword>
<dbReference type="InterPro" id="IPR027417">
    <property type="entry name" value="P-loop_NTPase"/>
</dbReference>
<evidence type="ECO:0000256" key="22">
    <source>
        <dbReference type="ARBA" id="ARBA00023176"/>
    </source>
</evidence>
<evidence type="ECO:0000256" key="23">
    <source>
        <dbReference type="ARBA" id="ARBA00023329"/>
    </source>
</evidence>
<comment type="subcellular location">
    <subcellularLocation>
        <location evidence="5">Cytoplasm</location>
        <location evidence="5">Cytosol</location>
    </subcellularLocation>
    <subcellularLocation>
        <location evidence="3">Cytoplasmic vesicle</location>
        <location evidence="3">Secretory vesicle</location>
        <location evidence="3">Synaptic vesicle membrane</location>
    </subcellularLocation>
    <subcellularLocation>
        <location evidence="1">Endomembrane system</location>
        <topology evidence="1">Peripheral membrane protein</topology>
    </subcellularLocation>
    <subcellularLocation>
        <location evidence="6">Golgi apparatus</location>
    </subcellularLocation>
    <subcellularLocation>
        <location evidence="7">Membrane</location>
        <location evidence="7">Clathrin-coated pit</location>
    </subcellularLocation>
    <subcellularLocation>
        <location evidence="4">Mitochondrion outer membrane</location>
        <topology evidence="4">Peripheral membrane protein</topology>
    </subcellularLocation>
    <subcellularLocation>
        <location evidence="2">Peroxisome</location>
    </subcellularLocation>
</comment>
<evidence type="ECO:0000259" key="27">
    <source>
        <dbReference type="PROSITE" id="PS51718"/>
    </source>
</evidence>
<evidence type="ECO:0000256" key="9">
    <source>
        <dbReference type="ARBA" id="ARBA00018833"/>
    </source>
</evidence>
<dbReference type="GO" id="GO:0005905">
    <property type="term" value="C:clathrin-coated pit"/>
    <property type="evidence" value="ECO:0007669"/>
    <property type="project" value="UniProtKB-SubCell"/>
</dbReference>
<dbReference type="FunFam" id="1.20.120.1240:FF:000001">
    <property type="entry name" value="Dynamin 1 like"/>
    <property type="match status" value="1"/>
</dbReference>
<dbReference type="GO" id="GO:0048511">
    <property type="term" value="P:rhythmic process"/>
    <property type="evidence" value="ECO:0007669"/>
    <property type="project" value="UniProtKB-KW"/>
</dbReference>
<dbReference type="GO" id="GO:0005525">
    <property type="term" value="F:GTP binding"/>
    <property type="evidence" value="ECO:0007669"/>
    <property type="project" value="UniProtKB-KW"/>
</dbReference>
<evidence type="ECO:0000256" key="25">
    <source>
        <dbReference type="SAM" id="MobiDB-lite"/>
    </source>
</evidence>
<dbReference type="InterPro" id="IPR030381">
    <property type="entry name" value="G_DYNAMIN_dom"/>
</dbReference>
<evidence type="ECO:0000256" key="18">
    <source>
        <dbReference type="ARBA" id="ARBA00023128"/>
    </source>
</evidence>
<dbReference type="InterPro" id="IPR020850">
    <property type="entry name" value="GED_dom"/>
</dbReference>
<dbReference type="Pfam" id="PF00350">
    <property type="entry name" value="Dynamin_N"/>
    <property type="match status" value="1"/>
</dbReference>
<dbReference type="GO" id="GO:0000266">
    <property type="term" value="P:mitochondrial fission"/>
    <property type="evidence" value="ECO:0007669"/>
    <property type="project" value="TreeGrafter"/>
</dbReference>
<dbReference type="SMART" id="SM00053">
    <property type="entry name" value="DYNc"/>
    <property type="match status" value="1"/>
</dbReference>
<dbReference type="InterPro" id="IPR001401">
    <property type="entry name" value="Dynamin_GTPase"/>
</dbReference>
<dbReference type="GO" id="GO:0005741">
    <property type="term" value="C:mitochondrial outer membrane"/>
    <property type="evidence" value="ECO:0007669"/>
    <property type="project" value="UniProtKB-SubCell"/>
</dbReference>
<dbReference type="GO" id="GO:0016559">
    <property type="term" value="P:peroxisome fission"/>
    <property type="evidence" value="ECO:0007669"/>
    <property type="project" value="TreeGrafter"/>
</dbReference>
<evidence type="ECO:0000256" key="7">
    <source>
        <dbReference type="ARBA" id="ARBA00004600"/>
    </source>
</evidence>
<dbReference type="GO" id="GO:0006897">
    <property type="term" value="P:endocytosis"/>
    <property type="evidence" value="ECO:0007669"/>
    <property type="project" value="TreeGrafter"/>
</dbReference>
<dbReference type="GO" id="GO:0030672">
    <property type="term" value="C:synaptic vesicle membrane"/>
    <property type="evidence" value="ECO:0007669"/>
    <property type="project" value="UniProtKB-SubCell"/>
</dbReference>
<accession>A0A673GFB3</accession>
<dbReference type="GO" id="GO:0005829">
    <property type="term" value="C:cytosol"/>
    <property type="evidence" value="ECO:0007669"/>
    <property type="project" value="UniProtKB-SubCell"/>
</dbReference>
<keyword evidence="29" id="KW-1185">Reference proteome</keyword>
<protein>
    <recommendedName>
        <fullName evidence="9">Dynamin-1-like protein</fullName>
        <ecNumber evidence="8">3.6.5.5</ecNumber>
    </recommendedName>
</protein>
<dbReference type="AlphaFoldDB" id="A0A673GFB3"/>
<keyword evidence="12" id="KW-1000">Mitochondrion outer membrane</keyword>
<evidence type="ECO:0000256" key="17">
    <source>
        <dbReference type="ARBA" id="ARBA00023121"/>
    </source>
</evidence>
<dbReference type="FunFam" id="3.40.50.300:FF:003750">
    <property type="entry name" value="Dynamin 1 like"/>
    <property type="match status" value="1"/>
</dbReference>
<dbReference type="PANTHER" id="PTHR11566">
    <property type="entry name" value="DYNAMIN"/>
    <property type="match status" value="1"/>
</dbReference>
<reference evidence="28" key="2">
    <citation type="submission" date="2025-09" db="UniProtKB">
        <authorList>
            <consortium name="Ensembl"/>
        </authorList>
    </citation>
    <scope>IDENTIFICATION</scope>
</reference>
<evidence type="ECO:0000256" key="12">
    <source>
        <dbReference type="ARBA" id="ARBA00022787"/>
    </source>
</evidence>
<evidence type="ECO:0000256" key="10">
    <source>
        <dbReference type="ARBA" id="ARBA00022490"/>
    </source>
</evidence>
<dbReference type="Pfam" id="PF01031">
    <property type="entry name" value="Dynamin_M"/>
    <property type="match status" value="1"/>
</dbReference>
<keyword evidence="14" id="KW-0770">Synapse</keyword>
<evidence type="ECO:0000256" key="14">
    <source>
        <dbReference type="ARBA" id="ARBA00023018"/>
    </source>
</evidence>
<keyword evidence="15" id="KW-0333">Golgi apparatus</keyword>
<dbReference type="Proteomes" id="UP000472270">
    <property type="component" value="Unassembled WGS sequence"/>
</dbReference>
<evidence type="ECO:0000256" key="21">
    <source>
        <dbReference type="ARBA" id="ARBA00023140"/>
    </source>
</evidence>
<keyword evidence="20" id="KW-0472">Membrane</keyword>
<evidence type="ECO:0000256" key="4">
    <source>
        <dbReference type="ARBA" id="ARBA00004450"/>
    </source>
</evidence>
<evidence type="ECO:0000256" key="5">
    <source>
        <dbReference type="ARBA" id="ARBA00004514"/>
    </source>
</evidence>
<dbReference type="PRINTS" id="PR00195">
    <property type="entry name" value="DYNAMIN"/>
</dbReference>
<evidence type="ECO:0000259" key="26">
    <source>
        <dbReference type="PROSITE" id="PS51388"/>
    </source>
</evidence>
<evidence type="ECO:0000256" key="15">
    <source>
        <dbReference type="ARBA" id="ARBA00023034"/>
    </source>
</evidence>
<dbReference type="InterPro" id="IPR022812">
    <property type="entry name" value="Dynamin"/>
</dbReference>
<dbReference type="InterPro" id="IPR045063">
    <property type="entry name" value="Dynamin_N"/>
</dbReference>
<evidence type="ECO:0000256" key="6">
    <source>
        <dbReference type="ARBA" id="ARBA00004555"/>
    </source>
</evidence>
<dbReference type="GO" id="GO:0005777">
    <property type="term" value="C:peroxisome"/>
    <property type="evidence" value="ECO:0007669"/>
    <property type="project" value="UniProtKB-SubCell"/>
</dbReference>
<keyword evidence="23" id="KW-0968">Cytoplasmic vesicle</keyword>
<dbReference type="Ensembl" id="ENSSRHT00000011685.1">
    <property type="protein sequence ID" value="ENSSRHP00000011252.1"/>
    <property type="gene ID" value="ENSSRHG00000004135.1"/>
</dbReference>
<dbReference type="Pfam" id="PF02212">
    <property type="entry name" value="GED"/>
    <property type="match status" value="1"/>
</dbReference>
<dbReference type="InterPro" id="IPR003130">
    <property type="entry name" value="GED"/>
</dbReference>
<sequence>MEALIPVINKLQDVFNTVGADVIQLPQIAVVGTQVILHCCRLTLCHLSLNTDPNVWNNGRLYKGVDGEEWGKFLHTKNKVWKAVQQIFRQRIHSHLTNTERCVIVSQGISDEPIHLKIFSPHVVNLTLVDLPGITKVPVGDQPKDIELQIRELILKYISNPNCIILAVTAANTDMATSEALKVAREVDPDGRRTLAVVTKLDLMDAGTDAMDVLMGRVIPVKLGLIGVVNRSQLDINNKKSVADSIRDEHAFLQKKYPSLANRNGTKYLARTLNRLLMHHIRDCLPELKTRINVLAAQYQSLLSSYGEPVEDMSSTLLQLITKFATEYCNTIEGTAKYIETAELCGGARICYIFHETFGRTLESVDPLGGLTTIDVLTAIRNATGPRPALFVPEVSFELLVKRQVKRLEEPSLRCVELVHEEMQRIIQHCSNYSTQELLRFPKLHDAIVEVVTSLLRKRLPVTNEMVHNLVAIELAYINTKHPDFADACGLMNNNIEEQRRNRMRELPSAVSRDKSLKGPGGQLVSPTEQPPAEGDGPKVCGTPCMAGGAQGEQEGGSGTWRGMLKKGDEGQGEDKTKPQSSVLASPQKGYAVNLLDVPVPVARKLSAREQRDCEVIERLIKSYFLIVRKNIQDSVPKAVMHFLVNHVKDSLQSELVGQLYKPALLDDLLTESEDMAQRRNEAADMLKALQKASHVIAEIRETHLW</sequence>
<dbReference type="CDD" id="cd08771">
    <property type="entry name" value="DLP_1"/>
    <property type="match status" value="1"/>
</dbReference>
<dbReference type="GO" id="GO:0003924">
    <property type="term" value="F:GTPase activity"/>
    <property type="evidence" value="ECO:0007669"/>
    <property type="project" value="InterPro"/>
</dbReference>
<comment type="catalytic activity">
    <reaction evidence="24">
        <text>GTP + H2O = GDP + phosphate + H(+)</text>
        <dbReference type="Rhea" id="RHEA:19669"/>
        <dbReference type="ChEBI" id="CHEBI:15377"/>
        <dbReference type="ChEBI" id="CHEBI:15378"/>
        <dbReference type="ChEBI" id="CHEBI:37565"/>
        <dbReference type="ChEBI" id="CHEBI:43474"/>
        <dbReference type="ChEBI" id="CHEBI:58189"/>
        <dbReference type="EC" id="3.6.5.5"/>
    </reaction>
</comment>
<feature type="compositionally biased region" description="Gly residues" evidence="25">
    <location>
        <begin position="549"/>
        <end position="560"/>
    </location>
</feature>
<dbReference type="SUPFAM" id="SSF52540">
    <property type="entry name" value="P-loop containing nucleoside triphosphate hydrolases"/>
    <property type="match status" value="1"/>
</dbReference>
<feature type="compositionally biased region" description="Basic and acidic residues" evidence="25">
    <location>
        <begin position="505"/>
        <end position="517"/>
    </location>
</feature>
<dbReference type="SMART" id="SM00302">
    <property type="entry name" value="GED"/>
    <property type="match status" value="1"/>
</dbReference>
<name>A0A673GFB3_9TELE</name>
<keyword evidence="10" id="KW-0963">Cytoplasm</keyword>
<dbReference type="GO" id="GO:0048312">
    <property type="term" value="P:intracellular distribution of mitochondria"/>
    <property type="evidence" value="ECO:0007669"/>
    <property type="project" value="TreeGrafter"/>
</dbReference>
<feature type="domain" description="GED" evidence="26">
    <location>
        <begin position="614"/>
        <end position="705"/>
    </location>
</feature>
<evidence type="ECO:0000256" key="8">
    <source>
        <dbReference type="ARBA" id="ARBA00011980"/>
    </source>
</evidence>
<organism evidence="28 29">
    <name type="scientific">Sinocyclocheilus rhinocerous</name>
    <dbReference type="NCBI Taxonomy" id="307959"/>
    <lineage>
        <taxon>Eukaryota</taxon>
        <taxon>Metazoa</taxon>
        <taxon>Chordata</taxon>
        <taxon>Craniata</taxon>
        <taxon>Vertebrata</taxon>
        <taxon>Euteleostomi</taxon>
        <taxon>Actinopterygii</taxon>
        <taxon>Neopterygii</taxon>
        <taxon>Teleostei</taxon>
        <taxon>Ostariophysi</taxon>
        <taxon>Cypriniformes</taxon>
        <taxon>Cyprinidae</taxon>
        <taxon>Cyprininae</taxon>
        <taxon>Sinocyclocheilus</taxon>
    </lineage>
</organism>
<dbReference type="PANTHER" id="PTHR11566:SF39">
    <property type="entry name" value="DYNAMIN-1-LIKE PROTEIN"/>
    <property type="match status" value="1"/>
</dbReference>
<dbReference type="EC" id="3.6.5.5" evidence="8"/>
<reference evidence="28" key="1">
    <citation type="submission" date="2025-08" db="UniProtKB">
        <authorList>
            <consortium name="Ensembl"/>
        </authorList>
    </citation>
    <scope>IDENTIFICATION</scope>
</reference>
<proteinExistence type="predicted"/>
<dbReference type="GO" id="GO:0005874">
    <property type="term" value="C:microtubule"/>
    <property type="evidence" value="ECO:0007669"/>
    <property type="project" value="TreeGrafter"/>
</dbReference>
<keyword evidence="16" id="KW-0090">Biological rhythms</keyword>
<gene>
    <name evidence="28" type="primary">LOC107753652</name>
</gene>
<keyword evidence="17" id="KW-0446">Lipid-binding</keyword>
<feature type="domain" description="Dynamin-type G" evidence="27">
    <location>
        <begin position="1"/>
        <end position="286"/>
    </location>
</feature>
<keyword evidence="18" id="KW-0496">Mitochondrion</keyword>
<feature type="region of interest" description="Disordered" evidence="25">
    <location>
        <begin position="505"/>
        <end position="586"/>
    </location>
</feature>
<evidence type="ECO:0000256" key="16">
    <source>
        <dbReference type="ARBA" id="ARBA00023108"/>
    </source>
</evidence>
<dbReference type="PROSITE" id="PS51718">
    <property type="entry name" value="G_DYNAMIN_2"/>
    <property type="match status" value="1"/>
</dbReference>
<evidence type="ECO:0000256" key="11">
    <source>
        <dbReference type="ARBA" id="ARBA00022741"/>
    </source>
</evidence>
<evidence type="ECO:0000256" key="3">
    <source>
        <dbReference type="ARBA" id="ARBA00004432"/>
    </source>
</evidence>
<dbReference type="Gene3D" id="1.20.120.1240">
    <property type="entry name" value="Dynamin, middle domain"/>
    <property type="match status" value="1"/>
</dbReference>
<dbReference type="GO" id="GO:0043653">
    <property type="term" value="P:mitochondrial fragmentation involved in apoptotic process"/>
    <property type="evidence" value="ECO:0007669"/>
    <property type="project" value="TreeGrafter"/>
</dbReference>
<feature type="compositionally biased region" description="Basic and acidic residues" evidence="25">
    <location>
        <begin position="566"/>
        <end position="578"/>
    </location>
</feature>
<dbReference type="GO" id="GO:0008289">
    <property type="term" value="F:lipid binding"/>
    <property type="evidence" value="ECO:0007669"/>
    <property type="project" value="UniProtKB-KW"/>
</dbReference>
<dbReference type="PROSITE" id="PS51388">
    <property type="entry name" value="GED"/>
    <property type="match status" value="1"/>
</dbReference>
<keyword evidence="21" id="KW-0576">Peroxisome</keyword>
<evidence type="ECO:0000313" key="29">
    <source>
        <dbReference type="Proteomes" id="UP000472270"/>
    </source>
</evidence>
<dbReference type="Gene3D" id="3.40.50.300">
    <property type="entry name" value="P-loop containing nucleotide triphosphate hydrolases"/>
    <property type="match status" value="1"/>
</dbReference>
<keyword evidence="13" id="KW-0378">Hydrolase</keyword>
<dbReference type="InterPro" id="IPR000375">
    <property type="entry name" value="Dynamin_stalk"/>
</dbReference>
<evidence type="ECO:0000256" key="20">
    <source>
        <dbReference type="ARBA" id="ARBA00023136"/>
    </source>
</evidence>
<evidence type="ECO:0000256" key="24">
    <source>
        <dbReference type="ARBA" id="ARBA00048040"/>
    </source>
</evidence>
<evidence type="ECO:0000256" key="1">
    <source>
        <dbReference type="ARBA" id="ARBA00004184"/>
    </source>
</evidence>
<evidence type="ECO:0000256" key="2">
    <source>
        <dbReference type="ARBA" id="ARBA00004275"/>
    </source>
</evidence>
<evidence type="ECO:0000256" key="19">
    <source>
        <dbReference type="ARBA" id="ARBA00023134"/>
    </source>
</evidence>